<feature type="chain" id="PRO_5011586367" evidence="5">
    <location>
        <begin position="29"/>
        <end position="197"/>
    </location>
</feature>
<keyword evidence="3 5" id="KW-0732">Signal</keyword>
<keyword evidence="2" id="KW-0813">Transport</keyword>
<reference evidence="6 7" key="1">
    <citation type="submission" date="2016-10" db="EMBL/GenBank/DDBJ databases">
        <authorList>
            <person name="de Groot N.N."/>
        </authorList>
    </citation>
    <scope>NUCLEOTIDE SEQUENCE [LARGE SCALE GENOMIC DNA]</scope>
    <source>
        <strain evidence="6 7">DSM 14789</strain>
    </source>
</reference>
<feature type="signal peptide" evidence="5">
    <location>
        <begin position="1"/>
        <end position="28"/>
    </location>
</feature>
<sequence>MRERSPRRPSLARPMAVLLLLLPLPALAFDLNDLQAQLGQTKAIEGQFEQQRYLADLDTSLDSRGHFTYRRGERVVWVLEAPVKDRLVFTPDSASVIDESANASNDRRRDQVAALFLRLLGGDWQALAERFEIAIDGDVDDWRVTLTPKSAALRERITGIELQGGRYLEFLTLHAANDDVLEVRLFDQHPLSDSNAD</sequence>
<gene>
    <name evidence="6" type="ORF">SAMN05661010_00975</name>
</gene>
<organism evidence="6 7">
    <name type="scientific">Modicisalibacter muralis</name>
    <dbReference type="NCBI Taxonomy" id="119000"/>
    <lineage>
        <taxon>Bacteria</taxon>
        <taxon>Pseudomonadati</taxon>
        <taxon>Pseudomonadota</taxon>
        <taxon>Gammaproteobacteria</taxon>
        <taxon>Oceanospirillales</taxon>
        <taxon>Halomonadaceae</taxon>
        <taxon>Modicisalibacter</taxon>
    </lineage>
</organism>
<protein>
    <submittedName>
        <fullName evidence="6">Outer membrane lipoprotein-sorting protein</fullName>
    </submittedName>
</protein>
<keyword evidence="4" id="KW-0653">Protein transport</keyword>
<evidence type="ECO:0000256" key="3">
    <source>
        <dbReference type="ARBA" id="ARBA00022729"/>
    </source>
</evidence>
<dbReference type="EMBL" id="FNGI01000002">
    <property type="protein sequence ID" value="SDL18053.1"/>
    <property type="molecule type" value="Genomic_DNA"/>
</dbReference>
<evidence type="ECO:0000313" key="7">
    <source>
        <dbReference type="Proteomes" id="UP000198654"/>
    </source>
</evidence>
<proteinExistence type="predicted"/>
<evidence type="ECO:0000313" key="6">
    <source>
        <dbReference type="EMBL" id="SDL18053.1"/>
    </source>
</evidence>
<dbReference type="Gene3D" id="2.50.20.10">
    <property type="entry name" value="Lipoprotein localisation LolA/LolB/LppX"/>
    <property type="match status" value="1"/>
</dbReference>
<dbReference type="SUPFAM" id="SSF89392">
    <property type="entry name" value="Prokaryotic lipoproteins and lipoprotein localization factors"/>
    <property type="match status" value="1"/>
</dbReference>
<dbReference type="STRING" id="119000.SAMN05661010_00975"/>
<dbReference type="GO" id="GO:0015031">
    <property type="term" value="P:protein transport"/>
    <property type="evidence" value="ECO:0007669"/>
    <property type="project" value="UniProtKB-KW"/>
</dbReference>
<dbReference type="RefSeq" id="WP_175488725.1">
    <property type="nucleotide sequence ID" value="NZ_FNGI01000002.1"/>
</dbReference>
<name>A0A1G9HZR4_9GAMM</name>
<evidence type="ECO:0000256" key="1">
    <source>
        <dbReference type="ARBA" id="ARBA00011245"/>
    </source>
</evidence>
<evidence type="ECO:0000256" key="2">
    <source>
        <dbReference type="ARBA" id="ARBA00022448"/>
    </source>
</evidence>
<dbReference type="Pfam" id="PF03548">
    <property type="entry name" value="LolA"/>
    <property type="match status" value="1"/>
</dbReference>
<evidence type="ECO:0000256" key="5">
    <source>
        <dbReference type="SAM" id="SignalP"/>
    </source>
</evidence>
<accession>A0A1G9HZR4</accession>
<dbReference type="AlphaFoldDB" id="A0A1G9HZR4"/>
<keyword evidence="7" id="KW-1185">Reference proteome</keyword>
<dbReference type="InterPro" id="IPR004564">
    <property type="entry name" value="OM_lipoprot_carrier_LolA-like"/>
</dbReference>
<comment type="subunit">
    <text evidence="1">Monomer.</text>
</comment>
<dbReference type="InterPro" id="IPR029046">
    <property type="entry name" value="LolA/LolB/LppX"/>
</dbReference>
<keyword evidence="6" id="KW-0449">Lipoprotein</keyword>
<evidence type="ECO:0000256" key="4">
    <source>
        <dbReference type="ARBA" id="ARBA00022927"/>
    </source>
</evidence>
<dbReference type="CDD" id="cd16325">
    <property type="entry name" value="LolA"/>
    <property type="match status" value="1"/>
</dbReference>
<dbReference type="Proteomes" id="UP000198654">
    <property type="component" value="Unassembled WGS sequence"/>
</dbReference>